<evidence type="ECO:0000256" key="5">
    <source>
        <dbReference type="ARBA" id="ARBA00023136"/>
    </source>
</evidence>
<keyword evidence="3 7" id="KW-0812">Transmembrane</keyword>
<comment type="caution">
    <text evidence="8">The sequence shown here is derived from an EMBL/GenBank/DDBJ whole genome shotgun (WGS) entry which is preliminary data.</text>
</comment>
<accession>A0A660LCS5</accession>
<feature type="transmembrane region" description="Helical" evidence="7">
    <location>
        <begin position="90"/>
        <end position="109"/>
    </location>
</feature>
<dbReference type="RefSeq" id="WP_121250080.1">
    <property type="nucleotide sequence ID" value="NZ_RBIL01000001.1"/>
</dbReference>
<sequence>MVHRAARAVASFWRKAYEDGITGLAAMVAYNLLLSIFPLALISLFVASRVVRSPELAASVINDARTIFPTAAESTLVDGIRRLQESSTTVGIVAVVSSLWVGASFWGALDTAFCRIYHRPCRSWVHQKLFGFAMLAVVLVFIAASVAVPTVQALLVSSAKDLPFGLAGTDDVVYFASVGLGLLVLFGALCITYAAVPKGPIPWACVWPGALGATLATGIVDVTFPVYLTNISTLRIGTSAVFVLIALVWFYVLALIVLSGAVINELRFERLRYRRGGTVDVGVPRAATDRPVVPAPMPGATAPAGTSGGGPDGPASSSSQP</sequence>
<keyword evidence="5 7" id="KW-0472">Membrane</keyword>
<evidence type="ECO:0000256" key="1">
    <source>
        <dbReference type="ARBA" id="ARBA00004651"/>
    </source>
</evidence>
<feature type="transmembrane region" description="Helical" evidence="7">
    <location>
        <begin position="203"/>
        <end position="228"/>
    </location>
</feature>
<dbReference type="PANTHER" id="PTHR30213:SF0">
    <property type="entry name" value="UPF0761 MEMBRANE PROTEIN YIHY"/>
    <property type="match status" value="1"/>
</dbReference>
<feature type="region of interest" description="Disordered" evidence="6">
    <location>
        <begin position="288"/>
        <end position="321"/>
    </location>
</feature>
<organism evidence="8 9">
    <name type="scientific">Solirubrobacter pauli</name>
    <dbReference type="NCBI Taxonomy" id="166793"/>
    <lineage>
        <taxon>Bacteria</taxon>
        <taxon>Bacillati</taxon>
        <taxon>Actinomycetota</taxon>
        <taxon>Thermoleophilia</taxon>
        <taxon>Solirubrobacterales</taxon>
        <taxon>Solirubrobacteraceae</taxon>
        <taxon>Solirubrobacter</taxon>
    </lineage>
</organism>
<reference evidence="8 9" key="1">
    <citation type="submission" date="2018-10" db="EMBL/GenBank/DDBJ databases">
        <title>Genomic Encyclopedia of Archaeal and Bacterial Type Strains, Phase II (KMG-II): from individual species to whole genera.</title>
        <authorList>
            <person name="Goeker M."/>
        </authorList>
    </citation>
    <scope>NUCLEOTIDE SEQUENCE [LARGE SCALE GENOMIC DNA]</scope>
    <source>
        <strain evidence="8 9">DSM 14954</strain>
    </source>
</reference>
<evidence type="ECO:0000256" key="7">
    <source>
        <dbReference type="SAM" id="Phobius"/>
    </source>
</evidence>
<proteinExistence type="predicted"/>
<evidence type="ECO:0000313" key="8">
    <source>
        <dbReference type="EMBL" id="RKQ92379.1"/>
    </source>
</evidence>
<feature type="transmembrane region" description="Helical" evidence="7">
    <location>
        <begin position="129"/>
        <end position="152"/>
    </location>
</feature>
<dbReference type="GO" id="GO:0005886">
    <property type="term" value="C:plasma membrane"/>
    <property type="evidence" value="ECO:0007669"/>
    <property type="project" value="UniProtKB-SubCell"/>
</dbReference>
<feature type="transmembrane region" description="Helical" evidence="7">
    <location>
        <begin position="21"/>
        <end position="46"/>
    </location>
</feature>
<evidence type="ECO:0000256" key="3">
    <source>
        <dbReference type="ARBA" id="ARBA00022692"/>
    </source>
</evidence>
<dbReference type="Proteomes" id="UP000278962">
    <property type="component" value="Unassembled WGS sequence"/>
</dbReference>
<dbReference type="AlphaFoldDB" id="A0A660LCS5"/>
<evidence type="ECO:0000313" key="9">
    <source>
        <dbReference type="Proteomes" id="UP000278962"/>
    </source>
</evidence>
<dbReference type="OrthoDB" id="3209118at2"/>
<keyword evidence="9" id="KW-1185">Reference proteome</keyword>
<dbReference type="PANTHER" id="PTHR30213">
    <property type="entry name" value="INNER MEMBRANE PROTEIN YHJD"/>
    <property type="match status" value="1"/>
</dbReference>
<evidence type="ECO:0000256" key="6">
    <source>
        <dbReference type="SAM" id="MobiDB-lite"/>
    </source>
</evidence>
<dbReference type="InterPro" id="IPR017039">
    <property type="entry name" value="Virul_fac_BrkB"/>
</dbReference>
<keyword evidence="2" id="KW-1003">Cell membrane</keyword>
<feature type="transmembrane region" description="Helical" evidence="7">
    <location>
        <begin position="240"/>
        <end position="263"/>
    </location>
</feature>
<evidence type="ECO:0000256" key="2">
    <source>
        <dbReference type="ARBA" id="ARBA00022475"/>
    </source>
</evidence>
<dbReference type="PIRSF" id="PIRSF035875">
    <property type="entry name" value="RNase_BN"/>
    <property type="match status" value="1"/>
</dbReference>
<keyword evidence="4 7" id="KW-1133">Transmembrane helix</keyword>
<dbReference type="EMBL" id="RBIL01000001">
    <property type="protein sequence ID" value="RKQ92379.1"/>
    <property type="molecule type" value="Genomic_DNA"/>
</dbReference>
<gene>
    <name evidence="8" type="ORF">C8N24_2225</name>
</gene>
<dbReference type="Pfam" id="PF03631">
    <property type="entry name" value="Virul_fac_BrkB"/>
    <property type="match status" value="1"/>
</dbReference>
<name>A0A660LCS5_9ACTN</name>
<feature type="transmembrane region" description="Helical" evidence="7">
    <location>
        <begin position="172"/>
        <end position="196"/>
    </location>
</feature>
<evidence type="ECO:0000256" key="4">
    <source>
        <dbReference type="ARBA" id="ARBA00022989"/>
    </source>
</evidence>
<comment type="subcellular location">
    <subcellularLocation>
        <location evidence="1">Cell membrane</location>
        <topology evidence="1">Multi-pass membrane protein</topology>
    </subcellularLocation>
</comment>
<protein>
    <submittedName>
        <fullName evidence="8">YihY family inner membrane protein</fullName>
    </submittedName>
</protein>